<sequence>MMTSSTKSSVKFALLAYSVYCWVDGSARTRNNPSSDFSIDTLHEPDTASEDETRGWKAVWEWMRSRGSSMSEEEQSALGRMDAITAFILFNVIQRFSFRPSSIQTPSIFPLSISTLKDGGKLRWKILIFTAALLSVIHETQRAGLIYYLRRRRTNLTNQIRKDLANMRIGQVAVRGESVTLERQQGEEDEEECLICSGSAETMSTSSHAETSTTRTGPLEAFCTIAPQKHLAHRQCFLRWHAAYLQQSRHSLGNSVTLHQDDSNPQSPLEQLFIRASIILQASGFEYLAPKLKRQTESSSTDGDSFTVHQPFSPVLATLCTSVPPCPGCRSPVCLKFIDTRPPLAPAPITNSNSHTSENPHPQETRVIIPFTFIRRIIGSRFWRVWTRIVTGRTISGYFGSLLSFTVVLAAITKVRENPGLTVNL</sequence>
<dbReference type="EMBL" id="LN679123">
    <property type="protein sequence ID" value="CEL56665.1"/>
    <property type="molecule type" value="Genomic_DNA"/>
</dbReference>
<gene>
    <name evidence="1" type="ORF">RSOLAG1IB_07991</name>
</gene>
<organism evidence="1 2">
    <name type="scientific">Thanatephorus cucumeris (strain AG1-IB / isolate 7/3/14)</name>
    <name type="common">Lettuce bottom rot fungus</name>
    <name type="synonym">Rhizoctonia solani</name>
    <dbReference type="NCBI Taxonomy" id="1108050"/>
    <lineage>
        <taxon>Eukaryota</taxon>
        <taxon>Fungi</taxon>
        <taxon>Dikarya</taxon>
        <taxon>Basidiomycota</taxon>
        <taxon>Agaricomycotina</taxon>
        <taxon>Agaricomycetes</taxon>
        <taxon>Cantharellales</taxon>
        <taxon>Ceratobasidiaceae</taxon>
        <taxon>Rhizoctonia</taxon>
        <taxon>Rhizoctonia solani AG-1</taxon>
    </lineage>
</organism>
<proteinExistence type="predicted"/>
<protein>
    <submittedName>
        <fullName evidence="1">Uncharacterized protein</fullName>
    </submittedName>
</protein>
<dbReference type="OrthoDB" id="3243505at2759"/>
<dbReference type="AlphaFoldDB" id="A0A0B7FGC1"/>
<evidence type="ECO:0000313" key="1">
    <source>
        <dbReference type="EMBL" id="CEL56665.1"/>
    </source>
</evidence>
<accession>A0A0B7FGC1</accession>
<keyword evidence="2" id="KW-1185">Reference proteome</keyword>
<evidence type="ECO:0000313" key="2">
    <source>
        <dbReference type="Proteomes" id="UP000059188"/>
    </source>
</evidence>
<reference evidence="1 2" key="1">
    <citation type="submission" date="2014-11" db="EMBL/GenBank/DDBJ databases">
        <authorList>
            <person name="Wibberg Daniel"/>
        </authorList>
    </citation>
    <scope>NUCLEOTIDE SEQUENCE [LARGE SCALE GENOMIC DNA]</scope>
    <source>
        <strain evidence="1">Rhizoctonia solani AG1-IB 7/3/14</strain>
    </source>
</reference>
<name>A0A0B7FGC1_THACB</name>
<dbReference type="Proteomes" id="UP000059188">
    <property type="component" value="Unassembled WGS sequence"/>
</dbReference>